<gene>
    <name evidence="2" type="ORF">E6K78_10340</name>
</gene>
<reference evidence="2 3" key="1">
    <citation type="journal article" date="2019" name="Nat. Microbiol.">
        <title>Mediterranean grassland soil C-N compound turnover is dependent on rainfall and depth, and is mediated by genomically divergent microorganisms.</title>
        <authorList>
            <person name="Diamond S."/>
            <person name="Andeer P.F."/>
            <person name="Li Z."/>
            <person name="Crits-Christoph A."/>
            <person name="Burstein D."/>
            <person name="Anantharaman K."/>
            <person name="Lane K.R."/>
            <person name="Thomas B.C."/>
            <person name="Pan C."/>
            <person name="Northen T.R."/>
            <person name="Banfield J.F."/>
        </authorList>
    </citation>
    <scope>NUCLEOTIDE SEQUENCE [LARGE SCALE GENOMIC DNA]</scope>
    <source>
        <strain evidence="2">WS_8</strain>
    </source>
</reference>
<dbReference type="Proteomes" id="UP000316609">
    <property type="component" value="Unassembled WGS sequence"/>
</dbReference>
<dbReference type="Gene3D" id="3.10.450.50">
    <property type="match status" value="1"/>
</dbReference>
<accession>A0A538TJ33</accession>
<dbReference type="InterPro" id="IPR037401">
    <property type="entry name" value="SnoaL-like"/>
</dbReference>
<dbReference type="PROSITE" id="PS51257">
    <property type="entry name" value="PROKAR_LIPOPROTEIN"/>
    <property type="match status" value="1"/>
</dbReference>
<sequence length="167" mass="17704">MRTRAEHWALPLAFLGVIAGCATQVPGPKPAAVDTAAMTASLDSLNKAFIAAVAARDTNAVAAMYSDDAHVLPANMPRADGRDAIRAMWAGMLKTPGLVLNLTASQPMFTEAGDMIIDIGGYAMKMTDKKGKPMEDIGKYVTIFKKVDGSWKIVVDTFNSDKAAPGM</sequence>
<proteinExistence type="predicted"/>
<dbReference type="AlphaFoldDB" id="A0A538TJ33"/>
<dbReference type="SUPFAM" id="SSF54427">
    <property type="entry name" value="NTF2-like"/>
    <property type="match status" value="1"/>
</dbReference>
<name>A0A538TJ33_UNCEI</name>
<dbReference type="EMBL" id="VBOY01000104">
    <property type="protein sequence ID" value="TMQ63625.1"/>
    <property type="molecule type" value="Genomic_DNA"/>
</dbReference>
<dbReference type="InterPro" id="IPR032710">
    <property type="entry name" value="NTF2-like_dom_sf"/>
</dbReference>
<evidence type="ECO:0000259" key="1">
    <source>
        <dbReference type="Pfam" id="PF12680"/>
    </source>
</evidence>
<evidence type="ECO:0000313" key="3">
    <source>
        <dbReference type="Proteomes" id="UP000316609"/>
    </source>
</evidence>
<comment type="caution">
    <text evidence="2">The sequence shown here is derived from an EMBL/GenBank/DDBJ whole genome shotgun (WGS) entry which is preliminary data.</text>
</comment>
<organism evidence="2 3">
    <name type="scientific">Eiseniibacteriota bacterium</name>
    <dbReference type="NCBI Taxonomy" id="2212470"/>
    <lineage>
        <taxon>Bacteria</taxon>
        <taxon>Candidatus Eiseniibacteriota</taxon>
    </lineage>
</organism>
<feature type="domain" description="SnoaL-like" evidence="1">
    <location>
        <begin position="48"/>
        <end position="151"/>
    </location>
</feature>
<evidence type="ECO:0000313" key="2">
    <source>
        <dbReference type="EMBL" id="TMQ63625.1"/>
    </source>
</evidence>
<protein>
    <submittedName>
        <fullName evidence="2">DUF4440 domain-containing protein</fullName>
    </submittedName>
</protein>
<dbReference type="Pfam" id="PF12680">
    <property type="entry name" value="SnoaL_2"/>
    <property type="match status" value="1"/>
</dbReference>